<evidence type="ECO:0000259" key="2">
    <source>
        <dbReference type="Pfam" id="PF13598"/>
    </source>
</evidence>
<name>A0A8H5GZX4_9AGAR</name>
<evidence type="ECO:0000313" key="4">
    <source>
        <dbReference type="EMBL" id="KAF5374158.1"/>
    </source>
</evidence>
<dbReference type="PANTHER" id="PTHR31005:SF8">
    <property type="entry name" value="DUF4139 DOMAIN-CONTAINING PROTEIN"/>
    <property type="match status" value="1"/>
</dbReference>
<dbReference type="Pfam" id="PF13598">
    <property type="entry name" value="DUF4139"/>
    <property type="match status" value="1"/>
</dbReference>
<evidence type="ECO:0000313" key="5">
    <source>
        <dbReference type="Proteomes" id="UP000565441"/>
    </source>
</evidence>
<dbReference type="OrthoDB" id="10068793at2759"/>
<dbReference type="EMBL" id="JAACJP010000037">
    <property type="protein sequence ID" value="KAF5374158.1"/>
    <property type="molecule type" value="Genomic_DNA"/>
</dbReference>
<evidence type="ECO:0000259" key="3">
    <source>
        <dbReference type="Pfam" id="PF13600"/>
    </source>
</evidence>
<dbReference type="PANTHER" id="PTHR31005">
    <property type="entry name" value="DUF4139 DOMAIN-CONTAINING PROTEIN"/>
    <property type="match status" value="1"/>
</dbReference>
<proteinExistence type="predicted"/>
<keyword evidence="5" id="KW-1185">Reference proteome</keyword>
<reference evidence="4 5" key="1">
    <citation type="journal article" date="2020" name="ISME J.">
        <title>Uncovering the hidden diversity of litter-decomposition mechanisms in mushroom-forming fungi.</title>
        <authorList>
            <person name="Floudas D."/>
            <person name="Bentzer J."/>
            <person name="Ahren D."/>
            <person name="Johansson T."/>
            <person name="Persson P."/>
            <person name="Tunlid A."/>
        </authorList>
    </citation>
    <scope>NUCLEOTIDE SEQUENCE [LARGE SCALE GENOMIC DNA]</scope>
    <source>
        <strain evidence="4 5">CBS 661.87</strain>
    </source>
</reference>
<protein>
    <recommendedName>
        <fullName evidence="6">Mucoidy inhibitor A</fullName>
    </recommendedName>
</protein>
<dbReference type="InterPro" id="IPR037291">
    <property type="entry name" value="DUF4139"/>
</dbReference>
<dbReference type="Pfam" id="PF13600">
    <property type="entry name" value="DUF4140"/>
    <property type="match status" value="1"/>
</dbReference>
<accession>A0A8H5GZX4</accession>
<evidence type="ECO:0008006" key="6">
    <source>
        <dbReference type="Google" id="ProtNLM"/>
    </source>
</evidence>
<dbReference type="AlphaFoldDB" id="A0A8H5GZX4"/>
<gene>
    <name evidence="4" type="ORF">D9615_008861</name>
</gene>
<comment type="caution">
    <text evidence="4">The sequence shown here is derived from an EMBL/GenBank/DDBJ whole genome shotgun (WGS) entry which is preliminary data.</text>
</comment>
<sequence length="586" mass="64155">MQPVTAEHPPPFQPTNEIELVSTESSKIIGVSVYNGRAEITRLFKFEVRKGQNQVTINGLPTVLDQDSLRIEGRGTAIIHDVTISRIFHPRRVPVTSPALSALLSKKDEIAKALERCKKSISSLESYLATMHIQHIDMSQIGKVLTEYDATAEKLDKRMLYLEKELAAVEKEIGDERKNLSAKAHNEQLNIRTVIGIFAEIEGEVEIALIYALYGASWKAGYDIRVDMQAKEAQVALIYKAAIAQNTGEDWNDVSLMLETVTPTFGVSVPTLDPWNLSIYKPHSGVPPSIPHPQIDDVSTSRKRRTSRNALTAPAAPPVLAHRATEVSSKENVSATFKVPGLITIPSDGVAHNVTIVQLQLDAKLSWVCVPKKDTKVHLSAKIKNASQYTLLRGTGSVYVDGSFLSRSVIPPVSPDESFDCPLGLDPSIRVTYHPELKKQSKSGFYNKTANHVFSQHITVFNTKAMHIDGVKILDQIPVSEDAQIQVNLINPPLTRPIPSADSASTSSSLVPDSARKPITVTKGVTASWDGAEELDTDGERVGKDGKINWVCSIPPQGNVNLVLQWEVVVPARADVVGLMLAICYP</sequence>
<dbReference type="Proteomes" id="UP000565441">
    <property type="component" value="Unassembled WGS sequence"/>
</dbReference>
<feature type="region of interest" description="Disordered" evidence="1">
    <location>
        <begin position="286"/>
        <end position="311"/>
    </location>
</feature>
<dbReference type="NCBIfam" id="TIGR02231">
    <property type="entry name" value="mucoidy inhibitor MuiA family protein"/>
    <property type="match status" value="1"/>
</dbReference>
<feature type="domain" description="DUF4139" evidence="2">
    <location>
        <begin position="208"/>
        <end position="571"/>
    </location>
</feature>
<organism evidence="4 5">
    <name type="scientific">Tricholomella constricta</name>
    <dbReference type="NCBI Taxonomy" id="117010"/>
    <lineage>
        <taxon>Eukaryota</taxon>
        <taxon>Fungi</taxon>
        <taxon>Dikarya</taxon>
        <taxon>Basidiomycota</taxon>
        <taxon>Agaricomycotina</taxon>
        <taxon>Agaricomycetes</taxon>
        <taxon>Agaricomycetidae</taxon>
        <taxon>Agaricales</taxon>
        <taxon>Tricholomatineae</taxon>
        <taxon>Lyophyllaceae</taxon>
        <taxon>Tricholomella</taxon>
    </lineage>
</organism>
<dbReference type="InterPro" id="IPR011935">
    <property type="entry name" value="CHP02231"/>
</dbReference>
<dbReference type="InterPro" id="IPR025554">
    <property type="entry name" value="DUF4140"/>
</dbReference>
<feature type="domain" description="DUF4140" evidence="3">
    <location>
        <begin position="31"/>
        <end position="130"/>
    </location>
</feature>
<evidence type="ECO:0000256" key="1">
    <source>
        <dbReference type="SAM" id="MobiDB-lite"/>
    </source>
</evidence>